<protein>
    <submittedName>
        <fullName evidence="11">Nitrogen fixation protein rnfC</fullName>
    </submittedName>
    <submittedName>
        <fullName evidence="12">Proline reductase-associated electron transfer protein PrdC</fullName>
    </submittedName>
</protein>
<dbReference type="NCBIfam" id="TIGR04481">
    <property type="entry name" value="PR_assoc_PrdC"/>
    <property type="match status" value="1"/>
</dbReference>
<dbReference type="InterPro" id="IPR011538">
    <property type="entry name" value="Nuo51_FMN-bd"/>
</dbReference>
<feature type="domain" description="NADH-ubiquinone oxidoreductase 51kDa subunit FMN-binding" evidence="8">
    <location>
        <begin position="90"/>
        <end position="255"/>
    </location>
</feature>
<dbReference type="OrthoDB" id="9767754at2"/>
<evidence type="ECO:0000259" key="9">
    <source>
        <dbReference type="Pfam" id="PF13375"/>
    </source>
</evidence>
<evidence type="ECO:0000256" key="5">
    <source>
        <dbReference type="ARBA" id="ARBA00022982"/>
    </source>
</evidence>
<dbReference type="InterPro" id="IPR031001">
    <property type="entry name" value="PR_assoc_PrdC"/>
</dbReference>
<evidence type="ECO:0000313" key="15">
    <source>
        <dbReference type="Proteomes" id="UP000095597"/>
    </source>
</evidence>
<evidence type="ECO:0000259" key="8">
    <source>
        <dbReference type="Pfam" id="PF01512"/>
    </source>
</evidence>
<evidence type="ECO:0000256" key="7">
    <source>
        <dbReference type="ARBA" id="ARBA00023014"/>
    </source>
</evidence>
<dbReference type="Proteomes" id="UP000095439">
    <property type="component" value="Unassembled WGS sequence"/>
</dbReference>
<keyword evidence="4" id="KW-0677">Repeat</keyword>
<sequence>MGNVQMLLRQHVGAPCAPCVEVGAEVKKGTLIATPTGLGANIFSSVYGKVTEITEDRIIIEPDAEQPDEFIPVTESVEGITDESSKLDLVKAAGIVGMGGAGFPTGVKLNINLEETPMGELDPEINPELPKDFKLDCGYILVNAAECEPGLEHNTKQIEEQSDKLIRGIKYSMEITHAKKAIIAIKKKHHKAIKVLQKALENEPDIKMHLMADIYPMGEERAVVRECLGVLLTTTQLPSAARSVVINVETVCKIAEAVDEKKPCISKNMTVRGKLNGGNEAHVFFDVPVGVSVGEMIEKAGGIDGKYGEIIMGGAFTGKSTTLDAPTTKTTGAILVTVEFPDLHGATMGILVCACGGSEERMREIASKMNAKVVSMCKCKQAIENKPGAPLKCLRPGNCPGQVKNNMQFKKDKCEYILIGNCSDCSNTVMASGPKMGLKVFHQTDHVMRTVGHPLYRSLKVSKEVSQEIDF</sequence>
<dbReference type="RefSeq" id="WP_055181579.1">
    <property type="nucleotide sequence ID" value="NZ_CABIWY010000006.1"/>
</dbReference>
<reference evidence="13" key="4">
    <citation type="submission" date="2020-02" db="EMBL/GenBank/DDBJ databases">
        <authorList>
            <person name="Littmann E."/>
            <person name="Sorbara M."/>
        </authorList>
    </citation>
    <scope>NUCLEOTIDE SEQUENCE</scope>
    <source>
        <strain evidence="13">MSK.10.16</strain>
    </source>
</reference>
<dbReference type="GO" id="GO:0046872">
    <property type="term" value="F:metal ion binding"/>
    <property type="evidence" value="ECO:0007669"/>
    <property type="project" value="UniProtKB-KW"/>
</dbReference>
<keyword evidence="3" id="KW-0479">Metal-binding</keyword>
<evidence type="ECO:0000313" key="11">
    <source>
        <dbReference type="EMBL" id="CUN84561.1"/>
    </source>
</evidence>
<dbReference type="Proteomes" id="UP000095597">
    <property type="component" value="Unassembled WGS sequence"/>
</dbReference>
<evidence type="ECO:0000313" key="14">
    <source>
        <dbReference type="Proteomes" id="UP000095439"/>
    </source>
</evidence>
<dbReference type="EMBL" id="CYYY01000006">
    <property type="protein sequence ID" value="CUN84561.1"/>
    <property type="molecule type" value="Genomic_DNA"/>
</dbReference>
<dbReference type="GO" id="GO:0051539">
    <property type="term" value="F:4 iron, 4 sulfur cluster binding"/>
    <property type="evidence" value="ECO:0007669"/>
    <property type="project" value="UniProtKB-KW"/>
</dbReference>
<dbReference type="InterPro" id="IPR026902">
    <property type="entry name" value="RnfC_N"/>
</dbReference>
<evidence type="ECO:0000256" key="2">
    <source>
        <dbReference type="ARBA" id="ARBA00022485"/>
    </source>
</evidence>
<evidence type="ECO:0000256" key="1">
    <source>
        <dbReference type="ARBA" id="ARBA00022448"/>
    </source>
</evidence>
<keyword evidence="6" id="KW-0408">Iron</keyword>
<dbReference type="PANTHER" id="PTHR43034">
    <property type="entry name" value="ION-TRANSLOCATING OXIDOREDUCTASE COMPLEX SUBUNIT C"/>
    <property type="match status" value="1"/>
</dbReference>
<name>A0A174A7D8_9FIRM</name>
<accession>A0A174A7D8</accession>
<dbReference type="EMBL" id="JAAIOD010000017">
    <property type="protein sequence ID" value="NSE58810.1"/>
    <property type="molecule type" value="Genomic_DNA"/>
</dbReference>
<feature type="domain" description="RnfC Barrel sandwich hybrid" evidence="9">
    <location>
        <begin position="4"/>
        <end position="57"/>
    </location>
</feature>
<evidence type="ECO:0000313" key="12">
    <source>
        <dbReference type="EMBL" id="MZK42491.1"/>
    </source>
</evidence>
<dbReference type="eggNOG" id="COG4656">
    <property type="taxonomic scope" value="Bacteria"/>
</dbReference>
<dbReference type="Pfam" id="PF13375">
    <property type="entry name" value="RnfC_N"/>
    <property type="match status" value="1"/>
</dbReference>
<dbReference type="SUPFAM" id="SSF142984">
    <property type="entry name" value="Nqo1 middle domain-like"/>
    <property type="match status" value="1"/>
</dbReference>
<evidence type="ECO:0000256" key="6">
    <source>
        <dbReference type="ARBA" id="ARBA00023004"/>
    </source>
</evidence>
<proteinExistence type="predicted"/>
<reference evidence="13" key="3">
    <citation type="journal article" date="2020" name="Cell Host Microbe">
        <title>Functional and Genomic Variation between Human-Derived Isolates of Lachnospiraceae Reveals Inter- and Intra-Species Diversity.</title>
        <authorList>
            <person name="Sorbara M.T."/>
            <person name="Littmann E.R."/>
            <person name="Fontana E."/>
            <person name="Moody T.U."/>
            <person name="Kohout C.E."/>
            <person name="Gjonbalaj M."/>
            <person name="Eaton V."/>
            <person name="Seok R."/>
            <person name="Leiner I.M."/>
            <person name="Pamer E.G."/>
        </authorList>
    </citation>
    <scope>NUCLEOTIDE SEQUENCE</scope>
    <source>
        <strain evidence="13">MSK.10.16</strain>
    </source>
</reference>
<evidence type="ECO:0000256" key="4">
    <source>
        <dbReference type="ARBA" id="ARBA00022737"/>
    </source>
</evidence>
<dbReference type="PANTHER" id="PTHR43034:SF2">
    <property type="entry name" value="ION-TRANSLOCATING OXIDOREDUCTASE COMPLEX SUBUNIT C"/>
    <property type="match status" value="1"/>
</dbReference>
<dbReference type="InterPro" id="IPR037225">
    <property type="entry name" value="Nuo51_FMN-bd_sf"/>
</dbReference>
<keyword evidence="2" id="KW-0004">4Fe-4S</keyword>
<keyword evidence="7" id="KW-0411">Iron-sulfur</keyword>
<evidence type="ECO:0000313" key="13">
    <source>
        <dbReference type="EMBL" id="NSE58810.1"/>
    </source>
</evidence>
<dbReference type="Proteomes" id="UP000472916">
    <property type="component" value="Unassembled WGS sequence"/>
</dbReference>
<gene>
    <name evidence="11" type="primary">rnfC_2</name>
    <name evidence="12" type="synonym">prdC</name>
    <name evidence="11" type="ORF">ERS852423_01591</name>
    <name evidence="10" type="ORF">ERS852573_02010</name>
    <name evidence="13" type="ORF">G4332_12010</name>
    <name evidence="12" type="ORF">GT528_12545</name>
</gene>
<reference evidence="14 15" key="1">
    <citation type="submission" date="2015-09" db="EMBL/GenBank/DDBJ databases">
        <authorList>
            <consortium name="Pathogen Informatics"/>
        </authorList>
    </citation>
    <scope>NUCLEOTIDE SEQUENCE [LARGE SCALE GENOMIC DNA]</scope>
    <source>
        <strain evidence="11 14">2789STDY5608866</strain>
        <strain evidence="10 15">2789STDY5834961</strain>
    </source>
</reference>
<dbReference type="GO" id="GO:0016020">
    <property type="term" value="C:membrane"/>
    <property type="evidence" value="ECO:0007669"/>
    <property type="project" value="InterPro"/>
</dbReference>
<dbReference type="EMBL" id="WWSC01000017">
    <property type="protein sequence ID" value="MZK42491.1"/>
    <property type="molecule type" value="Genomic_DNA"/>
</dbReference>
<dbReference type="Gene3D" id="3.40.50.11540">
    <property type="entry name" value="NADH-ubiquinone oxidoreductase 51kDa subunit"/>
    <property type="match status" value="1"/>
</dbReference>
<dbReference type="AlphaFoldDB" id="A0A174A7D8"/>
<evidence type="ECO:0000256" key="3">
    <source>
        <dbReference type="ARBA" id="ARBA00022723"/>
    </source>
</evidence>
<evidence type="ECO:0000313" key="10">
    <source>
        <dbReference type="EMBL" id="CUN11947.1"/>
    </source>
</evidence>
<dbReference type="Pfam" id="PF01512">
    <property type="entry name" value="Complex1_51K"/>
    <property type="match status" value="1"/>
</dbReference>
<keyword evidence="1" id="KW-0813">Transport</keyword>
<keyword evidence="5" id="KW-0249">Electron transport</keyword>
<organism evidence="11 14">
    <name type="scientific">Dorea longicatena</name>
    <dbReference type="NCBI Taxonomy" id="88431"/>
    <lineage>
        <taxon>Bacteria</taxon>
        <taxon>Bacillati</taxon>
        <taxon>Bacillota</taxon>
        <taxon>Clostridia</taxon>
        <taxon>Lachnospirales</taxon>
        <taxon>Lachnospiraceae</taxon>
        <taxon>Dorea</taxon>
    </lineage>
</organism>
<dbReference type="InterPro" id="IPR010208">
    <property type="entry name" value="Ion_transpt_RnfC/RsxC"/>
</dbReference>
<evidence type="ECO:0000313" key="16">
    <source>
        <dbReference type="Proteomes" id="UP000472916"/>
    </source>
</evidence>
<dbReference type="SUPFAM" id="SSF142019">
    <property type="entry name" value="Nqo1 FMN-binding domain-like"/>
    <property type="match status" value="1"/>
</dbReference>
<dbReference type="EMBL" id="CYXO01000012">
    <property type="protein sequence ID" value="CUN11947.1"/>
    <property type="molecule type" value="Genomic_DNA"/>
</dbReference>
<dbReference type="Proteomes" id="UP000724058">
    <property type="component" value="Unassembled WGS sequence"/>
</dbReference>
<reference evidence="12 16" key="2">
    <citation type="journal article" date="2019" name="Nat. Med.">
        <title>A library of human gut bacterial isolates paired with longitudinal multiomics data enables mechanistic microbiome research.</title>
        <authorList>
            <person name="Poyet M."/>
            <person name="Groussin M."/>
            <person name="Gibbons S.M."/>
            <person name="Avila-Pacheco J."/>
            <person name="Jiang X."/>
            <person name="Kearney S.M."/>
            <person name="Perrotta A.R."/>
            <person name="Berdy B."/>
            <person name="Zhao S."/>
            <person name="Lieberman T.D."/>
            <person name="Swanson P.K."/>
            <person name="Smith M."/>
            <person name="Roesemann S."/>
            <person name="Alexander J.E."/>
            <person name="Rich S.A."/>
            <person name="Livny J."/>
            <person name="Vlamakis H."/>
            <person name="Clish C."/>
            <person name="Bullock K."/>
            <person name="Deik A."/>
            <person name="Scott J."/>
            <person name="Pierce K.A."/>
            <person name="Xavier R.J."/>
            <person name="Alm E.J."/>
        </authorList>
    </citation>
    <scope>NUCLEOTIDE SEQUENCE [LARGE SCALE GENOMIC DNA]</scope>
    <source>
        <strain evidence="12 16">BIOML-A6</strain>
    </source>
</reference>
<dbReference type="GO" id="GO:0009055">
    <property type="term" value="F:electron transfer activity"/>
    <property type="evidence" value="ECO:0007669"/>
    <property type="project" value="InterPro"/>
</dbReference>